<dbReference type="AlphaFoldDB" id="A0ABD0L7G5"/>
<dbReference type="EMBL" id="JACVVK020000077">
    <property type="protein sequence ID" value="KAK7495201.1"/>
    <property type="molecule type" value="Genomic_DNA"/>
</dbReference>
<comment type="caution">
    <text evidence="1">The sequence shown here is derived from an EMBL/GenBank/DDBJ whole genome shotgun (WGS) entry which is preliminary data.</text>
</comment>
<evidence type="ECO:0000313" key="2">
    <source>
        <dbReference type="Proteomes" id="UP001519460"/>
    </source>
</evidence>
<sequence length="110" mass="12299">MQITSLPKAVLHGTVAPDKDPGYGCRVLSPRVLTLEKKRIDPSHKTEKGLSVLSGRRERQRIGTVILSRGQRQVYRRHGGIQLLLSAEPQLRAFVEILGYSTRQRTTVLG</sequence>
<proteinExistence type="predicted"/>
<reference evidence="1 2" key="1">
    <citation type="journal article" date="2023" name="Sci. Data">
        <title>Genome assembly of the Korean intertidal mud-creeper Batillaria attramentaria.</title>
        <authorList>
            <person name="Patra A.K."/>
            <person name="Ho P.T."/>
            <person name="Jun S."/>
            <person name="Lee S.J."/>
            <person name="Kim Y."/>
            <person name="Won Y.J."/>
        </authorList>
    </citation>
    <scope>NUCLEOTIDE SEQUENCE [LARGE SCALE GENOMIC DNA]</scope>
    <source>
        <strain evidence="1">Wonlab-2016</strain>
    </source>
</reference>
<dbReference type="Proteomes" id="UP001519460">
    <property type="component" value="Unassembled WGS sequence"/>
</dbReference>
<keyword evidence="2" id="KW-1185">Reference proteome</keyword>
<gene>
    <name evidence="1" type="ORF">BaRGS_00013611</name>
</gene>
<accession>A0ABD0L7G5</accession>
<name>A0ABD0L7G5_9CAEN</name>
<protein>
    <submittedName>
        <fullName evidence="1">Uncharacterized protein</fullName>
    </submittedName>
</protein>
<organism evidence="1 2">
    <name type="scientific">Batillaria attramentaria</name>
    <dbReference type="NCBI Taxonomy" id="370345"/>
    <lineage>
        <taxon>Eukaryota</taxon>
        <taxon>Metazoa</taxon>
        <taxon>Spiralia</taxon>
        <taxon>Lophotrochozoa</taxon>
        <taxon>Mollusca</taxon>
        <taxon>Gastropoda</taxon>
        <taxon>Caenogastropoda</taxon>
        <taxon>Sorbeoconcha</taxon>
        <taxon>Cerithioidea</taxon>
        <taxon>Batillariidae</taxon>
        <taxon>Batillaria</taxon>
    </lineage>
</organism>
<evidence type="ECO:0000313" key="1">
    <source>
        <dbReference type="EMBL" id="KAK7495201.1"/>
    </source>
</evidence>